<feature type="transmembrane region" description="Helical" evidence="6">
    <location>
        <begin position="12"/>
        <end position="32"/>
    </location>
</feature>
<dbReference type="GO" id="GO:0005886">
    <property type="term" value="C:plasma membrane"/>
    <property type="evidence" value="ECO:0007669"/>
    <property type="project" value="UniProtKB-SubCell"/>
</dbReference>
<dbReference type="OrthoDB" id="2112773at2"/>
<feature type="transmembrane region" description="Helical" evidence="6">
    <location>
        <begin position="312"/>
        <end position="331"/>
    </location>
</feature>
<keyword evidence="4 6" id="KW-1133">Transmembrane helix</keyword>
<feature type="domain" description="Membrane transport protein MMPL" evidence="7">
    <location>
        <begin position="50"/>
        <end position="362"/>
    </location>
</feature>
<feature type="transmembrane region" description="Helical" evidence="6">
    <location>
        <begin position="554"/>
        <end position="570"/>
    </location>
</feature>
<feature type="transmembrane region" description="Helical" evidence="6">
    <location>
        <begin position="577"/>
        <end position="597"/>
    </location>
</feature>
<feature type="transmembrane region" description="Helical" evidence="6">
    <location>
        <begin position="359"/>
        <end position="377"/>
    </location>
</feature>
<reference evidence="8 9" key="1">
    <citation type="journal article" date="2018" name="Front. Microbiol.">
        <title>Hydrolytic Capabilities as a Key to Environmental Success: Chitinolytic and Cellulolytic Acidobacteria From Acidic Sub-arctic Soils and Boreal Peatlands.</title>
        <authorList>
            <person name="Belova S.E."/>
            <person name="Ravin N.V."/>
            <person name="Pankratov T.A."/>
            <person name="Rakitin A.L."/>
            <person name="Ivanova A.A."/>
            <person name="Beletsky A.V."/>
            <person name="Mardanov A.V."/>
            <person name="Sinninghe Damste J.S."/>
            <person name="Dedysh S.N."/>
        </authorList>
    </citation>
    <scope>NUCLEOTIDE SEQUENCE [LARGE SCALE GENOMIC DNA]</scope>
    <source>
        <strain evidence="8 9">SBC82</strain>
    </source>
</reference>
<feature type="transmembrane region" description="Helical" evidence="6">
    <location>
        <begin position="232"/>
        <end position="253"/>
    </location>
</feature>
<feature type="transmembrane region" description="Helical" evidence="6">
    <location>
        <begin position="182"/>
        <end position="201"/>
    </location>
</feature>
<organism evidence="8 9">
    <name type="scientific">Acidisarcina polymorpha</name>
    <dbReference type="NCBI Taxonomy" id="2211140"/>
    <lineage>
        <taxon>Bacteria</taxon>
        <taxon>Pseudomonadati</taxon>
        <taxon>Acidobacteriota</taxon>
        <taxon>Terriglobia</taxon>
        <taxon>Terriglobales</taxon>
        <taxon>Acidobacteriaceae</taxon>
        <taxon>Acidisarcina</taxon>
    </lineage>
</organism>
<evidence type="ECO:0000256" key="4">
    <source>
        <dbReference type="ARBA" id="ARBA00022989"/>
    </source>
</evidence>
<comment type="subcellular location">
    <subcellularLocation>
        <location evidence="1">Cell membrane</location>
        <topology evidence="1">Multi-pass membrane protein</topology>
    </subcellularLocation>
</comment>
<proteinExistence type="predicted"/>
<dbReference type="AlphaFoldDB" id="A0A2Z5G122"/>
<evidence type="ECO:0000256" key="1">
    <source>
        <dbReference type="ARBA" id="ARBA00004651"/>
    </source>
</evidence>
<sequence length="712" mass="78889">MITFKDKLPGRHWLMLALAVLLFGLVAIFVDLKPQVTENFFFSPSDSEYKESARIDKIFPSGSQLIVSVAASSVSSQHYLQRLAQLTRQLQAVETVNGAASLTDGPKDFADAEKSPFWKRLLIAENGRSSNVVLFASNRDGEGLIRRVEAIVDKFNAKDFRINIAGAQYVAEMIRRSLKHDFRVFSLTSVLLFGAAAWLLFRSLKLTLGILVTCTSAVLATLLVQSAVGEKIGILTANLGTIVFVVTLSHLVYMTFNWQTLARQGDEEEVDSRSLSAKAWRMTLPASFWSMVCASLGFGSLLLVPAKPLRELGYGGVEGTVIALCCAYLMYPSFLEWARPKKTQTLPDERWSKFWTRKFAWPSVAILLVSVGLSFGISRLNTDPSLLDYFKKGREPRDGLLYVDRNGGSNPLTLVIAAANGDKLDTKEEYDKMWNLQEALEEHKGVGTVLSLPVLMDEGHRQPFAFLFGWDRLLKIMSEAKHDRIASTFVSKDRKLAAFYLRMDEQRRDKPRVEVVNDLKSIVRKQGFTPYLVGGVYQLQGALAKLVASSLRTGLIWLLVFFTGVALIVGRNIRVAIAMIFSLSLVPIWMLGGIGLLRIPVDIISAPATNVCIGMAIDSMVHLVFGVKRAQRDGKEGWSAWAAGRREQWRGIVYSDVIIAAGFAIFALSNFPPTQRFGLVVVAGTVIDILANLFLLPLLGDADLKTRHSVAK</sequence>
<feature type="domain" description="Membrane transport protein MMPL" evidence="7">
    <location>
        <begin position="407"/>
        <end position="699"/>
    </location>
</feature>
<feature type="transmembrane region" description="Helical" evidence="6">
    <location>
        <begin position="677"/>
        <end position="699"/>
    </location>
</feature>
<evidence type="ECO:0000256" key="5">
    <source>
        <dbReference type="ARBA" id="ARBA00023136"/>
    </source>
</evidence>
<evidence type="ECO:0000313" key="8">
    <source>
        <dbReference type="EMBL" id="AXC12739.1"/>
    </source>
</evidence>
<keyword evidence="5 6" id="KW-0472">Membrane</keyword>
<feature type="transmembrane region" description="Helical" evidence="6">
    <location>
        <begin position="652"/>
        <end position="671"/>
    </location>
</feature>
<evidence type="ECO:0000313" key="9">
    <source>
        <dbReference type="Proteomes" id="UP000253606"/>
    </source>
</evidence>
<evidence type="ECO:0000256" key="6">
    <source>
        <dbReference type="SAM" id="Phobius"/>
    </source>
</evidence>
<dbReference type="Pfam" id="PF03176">
    <property type="entry name" value="MMPL"/>
    <property type="match status" value="2"/>
</dbReference>
<accession>A0A2Z5G122</accession>
<name>A0A2Z5G122_9BACT</name>
<dbReference type="EMBL" id="CP030840">
    <property type="protein sequence ID" value="AXC12739.1"/>
    <property type="molecule type" value="Genomic_DNA"/>
</dbReference>
<feature type="transmembrane region" description="Helical" evidence="6">
    <location>
        <begin position="207"/>
        <end position="225"/>
    </location>
</feature>
<keyword evidence="2" id="KW-1003">Cell membrane</keyword>
<evidence type="ECO:0000256" key="3">
    <source>
        <dbReference type="ARBA" id="ARBA00022692"/>
    </source>
</evidence>
<dbReference type="Gene3D" id="1.20.1640.10">
    <property type="entry name" value="Multidrug efflux transporter AcrB transmembrane domain"/>
    <property type="match status" value="2"/>
</dbReference>
<gene>
    <name evidence="8" type="ORF">ACPOL_3452</name>
</gene>
<dbReference type="InterPro" id="IPR004869">
    <property type="entry name" value="MMPL_dom"/>
</dbReference>
<protein>
    <submittedName>
        <fullName evidence="8">Membrane protein</fullName>
    </submittedName>
</protein>
<feature type="transmembrane region" description="Helical" evidence="6">
    <location>
        <begin position="603"/>
        <end position="625"/>
    </location>
</feature>
<keyword evidence="3 6" id="KW-0812">Transmembrane</keyword>
<keyword evidence="9" id="KW-1185">Reference proteome</keyword>
<dbReference type="PANTHER" id="PTHR33406:SF12">
    <property type="entry name" value="BLR2997 PROTEIN"/>
    <property type="match status" value="1"/>
</dbReference>
<evidence type="ECO:0000256" key="2">
    <source>
        <dbReference type="ARBA" id="ARBA00022475"/>
    </source>
</evidence>
<dbReference type="SUPFAM" id="SSF82866">
    <property type="entry name" value="Multidrug efflux transporter AcrB transmembrane domain"/>
    <property type="match status" value="2"/>
</dbReference>
<dbReference type="InterPro" id="IPR050545">
    <property type="entry name" value="Mycobact_MmpL"/>
</dbReference>
<dbReference type="Proteomes" id="UP000253606">
    <property type="component" value="Chromosome"/>
</dbReference>
<evidence type="ECO:0000259" key="7">
    <source>
        <dbReference type="Pfam" id="PF03176"/>
    </source>
</evidence>
<dbReference type="PANTHER" id="PTHR33406">
    <property type="entry name" value="MEMBRANE PROTEIN MJ1562-RELATED"/>
    <property type="match status" value="1"/>
</dbReference>
<feature type="transmembrane region" description="Helical" evidence="6">
    <location>
        <begin position="286"/>
        <end position="305"/>
    </location>
</feature>
<dbReference type="KEGG" id="abas:ACPOL_3452"/>
<dbReference type="RefSeq" id="WP_114207871.1">
    <property type="nucleotide sequence ID" value="NZ_CP030840.1"/>
</dbReference>